<gene>
    <name evidence="7" type="ORF">GCM10010339_47650</name>
</gene>
<dbReference type="InterPro" id="IPR004843">
    <property type="entry name" value="Calcineurin-like_PHP"/>
</dbReference>
<reference evidence="7" key="1">
    <citation type="journal article" date="2014" name="Int. J. Syst. Evol. Microbiol.">
        <title>Complete genome sequence of Corynebacterium casei LMG S-19264T (=DSM 44701T), isolated from a smear-ripened cheese.</title>
        <authorList>
            <consortium name="US DOE Joint Genome Institute (JGI-PGF)"/>
            <person name="Walter F."/>
            <person name="Albersmeier A."/>
            <person name="Kalinowski J."/>
            <person name="Ruckert C."/>
        </authorList>
    </citation>
    <scope>NUCLEOTIDE SEQUENCE</scope>
    <source>
        <strain evidence="7">JCM 4714</strain>
    </source>
</reference>
<dbReference type="RefSeq" id="WP_189955537.1">
    <property type="nucleotide sequence ID" value="NZ_BMVG01000011.1"/>
</dbReference>
<comment type="caution">
    <text evidence="7">The sequence shown here is derived from an EMBL/GenBank/DDBJ whole genome shotgun (WGS) entry which is preliminary data.</text>
</comment>
<keyword evidence="1" id="KW-0479">Metal-binding</keyword>
<keyword evidence="3" id="KW-0408">Iron</keyword>
<dbReference type="PANTHER" id="PTHR42988">
    <property type="entry name" value="PHOSPHOHYDROLASE"/>
    <property type="match status" value="1"/>
</dbReference>
<name>A0A918YM51_9ACTN</name>
<evidence type="ECO:0000259" key="6">
    <source>
        <dbReference type="Pfam" id="PF00149"/>
    </source>
</evidence>
<keyword evidence="2" id="KW-0378">Hydrolase</keyword>
<evidence type="ECO:0000256" key="2">
    <source>
        <dbReference type="ARBA" id="ARBA00022801"/>
    </source>
</evidence>
<dbReference type="Gene3D" id="3.60.21.10">
    <property type="match status" value="1"/>
</dbReference>
<dbReference type="InterPro" id="IPR029052">
    <property type="entry name" value="Metallo-depent_PP-like"/>
</dbReference>
<dbReference type="SUPFAM" id="SSF56300">
    <property type="entry name" value="Metallo-dependent phosphatases"/>
    <property type="match status" value="1"/>
</dbReference>
<reference evidence="7" key="2">
    <citation type="submission" date="2020-09" db="EMBL/GenBank/DDBJ databases">
        <authorList>
            <person name="Sun Q."/>
            <person name="Ohkuma M."/>
        </authorList>
    </citation>
    <scope>NUCLEOTIDE SEQUENCE</scope>
    <source>
        <strain evidence="7">JCM 4714</strain>
    </source>
</reference>
<protein>
    <submittedName>
        <fullName evidence="7">Phosphohydrolase</fullName>
    </submittedName>
</protein>
<evidence type="ECO:0000256" key="3">
    <source>
        <dbReference type="ARBA" id="ARBA00023004"/>
    </source>
</evidence>
<dbReference type="EMBL" id="BMVG01000011">
    <property type="protein sequence ID" value="GHE06571.1"/>
    <property type="molecule type" value="Genomic_DNA"/>
</dbReference>
<dbReference type="GO" id="GO:0016787">
    <property type="term" value="F:hydrolase activity"/>
    <property type="evidence" value="ECO:0007669"/>
    <property type="project" value="UniProtKB-KW"/>
</dbReference>
<comment type="similarity">
    <text evidence="4">Belongs to the cyclic nucleotide phosphodiesterase class-III family.</text>
</comment>
<dbReference type="AlphaFoldDB" id="A0A918YM51"/>
<organism evidence="7 8">
    <name type="scientific">Streptomyces alanosinicus</name>
    <dbReference type="NCBI Taxonomy" id="68171"/>
    <lineage>
        <taxon>Bacteria</taxon>
        <taxon>Bacillati</taxon>
        <taxon>Actinomycetota</taxon>
        <taxon>Actinomycetes</taxon>
        <taxon>Kitasatosporales</taxon>
        <taxon>Streptomycetaceae</taxon>
        <taxon>Streptomyces</taxon>
    </lineage>
</organism>
<evidence type="ECO:0000313" key="7">
    <source>
        <dbReference type="EMBL" id="GHE06571.1"/>
    </source>
</evidence>
<proteinExistence type="inferred from homology"/>
<accession>A0A918YM51</accession>
<evidence type="ECO:0000313" key="8">
    <source>
        <dbReference type="Proteomes" id="UP000655443"/>
    </source>
</evidence>
<evidence type="ECO:0000256" key="5">
    <source>
        <dbReference type="SAM" id="MobiDB-lite"/>
    </source>
</evidence>
<feature type="compositionally biased region" description="Basic and acidic residues" evidence="5">
    <location>
        <begin position="1"/>
        <end position="15"/>
    </location>
</feature>
<sequence>MRILHLSDTHLDRSGGPDADGADGSAALRRLLTELGHLHDLDAVVVTGDVADDGSHEAYARARELLSDYAGRRGANVFFATGNHDERTAFADVLGSGHAQPEAVYEGAAGERAGASSLKGWRLITLDTLVPGKGYGRLDGGQLDWLRELLTTPAPLGTVLAFHHPPVALDVGVQRALGLQNSAELADTIRGTDVQLILCGHFHLQILGRLEQATVWVTPGVVSRIDLTARPGTERAVHGPSASLVHLGAPNGPLIHTLHARDPRMGETVYEADEEEMREVIERLGPSSASLS</sequence>
<feature type="region of interest" description="Disordered" evidence="5">
    <location>
        <begin position="1"/>
        <end position="22"/>
    </location>
</feature>
<feature type="domain" description="Calcineurin-like phosphoesterase" evidence="6">
    <location>
        <begin position="1"/>
        <end position="203"/>
    </location>
</feature>
<dbReference type="GO" id="GO:0046872">
    <property type="term" value="F:metal ion binding"/>
    <property type="evidence" value="ECO:0007669"/>
    <property type="project" value="UniProtKB-KW"/>
</dbReference>
<dbReference type="Pfam" id="PF00149">
    <property type="entry name" value="Metallophos"/>
    <property type="match status" value="1"/>
</dbReference>
<evidence type="ECO:0000256" key="1">
    <source>
        <dbReference type="ARBA" id="ARBA00022723"/>
    </source>
</evidence>
<evidence type="ECO:0000256" key="4">
    <source>
        <dbReference type="ARBA" id="ARBA00025742"/>
    </source>
</evidence>
<dbReference type="PANTHER" id="PTHR42988:SF2">
    <property type="entry name" value="CYCLIC NUCLEOTIDE PHOSPHODIESTERASE CBUA0032-RELATED"/>
    <property type="match status" value="1"/>
</dbReference>
<dbReference type="InterPro" id="IPR050884">
    <property type="entry name" value="CNP_phosphodiesterase-III"/>
</dbReference>
<keyword evidence="8" id="KW-1185">Reference proteome</keyword>
<dbReference type="Proteomes" id="UP000655443">
    <property type="component" value="Unassembled WGS sequence"/>
</dbReference>